<feature type="region of interest" description="Disordered" evidence="2">
    <location>
        <begin position="119"/>
        <end position="144"/>
    </location>
</feature>
<reference evidence="4" key="1">
    <citation type="submission" date="2023-08" db="EMBL/GenBank/DDBJ databases">
        <title>Black Yeasts Isolated from many extreme environments.</title>
        <authorList>
            <person name="Coleine C."/>
            <person name="Stajich J.E."/>
            <person name="Selbmann L."/>
        </authorList>
    </citation>
    <scope>NUCLEOTIDE SEQUENCE</scope>
    <source>
        <strain evidence="4">CCFEE 5401</strain>
    </source>
</reference>
<dbReference type="PANTHER" id="PTHR47840:SF3">
    <property type="entry name" value="ZN(II)2CYS6 TRANSCRIPTION FACTOR (EUROFUNG)"/>
    <property type="match status" value="1"/>
</dbReference>
<evidence type="ECO:0000259" key="3">
    <source>
        <dbReference type="PROSITE" id="PS00463"/>
    </source>
</evidence>
<dbReference type="InterPro" id="IPR001138">
    <property type="entry name" value="Zn2Cys6_DnaBD"/>
</dbReference>
<dbReference type="GO" id="GO:0000981">
    <property type="term" value="F:DNA-binding transcription factor activity, RNA polymerase II-specific"/>
    <property type="evidence" value="ECO:0007669"/>
    <property type="project" value="InterPro"/>
</dbReference>
<proteinExistence type="predicted"/>
<comment type="caution">
    <text evidence="4">The sequence shown here is derived from an EMBL/GenBank/DDBJ whole genome shotgun (WGS) entry which is preliminary data.</text>
</comment>
<gene>
    <name evidence="4" type="ORF">LTR62_007716</name>
</gene>
<dbReference type="SUPFAM" id="SSF57701">
    <property type="entry name" value="Zn2/Cys6 DNA-binding domain"/>
    <property type="match status" value="1"/>
</dbReference>
<dbReference type="AlphaFoldDB" id="A0AAN7TAC1"/>
<dbReference type="GO" id="GO:0008270">
    <property type="term" value="F:zinc ion binding"/>
    <property type="evidence" value="ECO:0007669"/>
    <property type="project" value="InterPro"/>
</dbReference>
<dbReference type="InterPro" id="IPR036864">
    <property type="entry name" value="Zn2-C6_fun-type_DNA-bd_sf"/>
</dbReference>
<name>A0AAN7TAC1_9PEZI</name>
<organism evidence="4 5">
    <name type="scientific">Meristemomyces frigidus</name>
    <dbReference type="NCBI Taxonomy" id="1508187"/>
    <lineage>
        <taxon>Eukaryota</taxon>
        <taxon>Fungi</taxon>
        <taxon>Dikarya</taxon>
        <taxon>Ascomycota</taxon>
        <taxon>Pezizomycotina</taxon>
        <taxon>Dothideomycetes</taxon>
        <taxon>Dothideomycetidae</taxon>
        <taxon>Mycosphaerellales</taxon>
        <taxon>Teratosphaeriaceae</taxon>
        <taxon>Meristemomyces</taxon>
    </lineage>
</organism>
<dbReference type="CDD" id="cd12148">
    <property type="entry name" value="fungal_TF_MHR"/>
    <property type="match status" value="1"/>
</dbReference>
<evidence type="ECO:0000256" key="1">
    <source>
        <dbReference type="ARBA" id="ARBA00023242"/>
    </source>
</evidence>
<evidence type="ECO:0000313" key="4">
    <source>
        <dbReference type="EMBL" id="KAK5108914.1"/>
    </source>
</evidence>
<keyword evidence="1" id="KW-0539">Nucleus</keyword>
<dbReference type="Proteomes" id="UP001310890">
    <property type="component" value="Unassembled WGS sequence"/>
</dbReference>
<evidence type="ECO:0000313" key="5">
    <source>
        <dbReference type="Proteomes" id="UP001310890"/>
    </source>
</evidence>
<dbReference type="Gene3D" id="4.10.240.10">
    <property type="entry name" value="Zn(2)-C6 fungal-type DNA-binding domain"/>
    <property type="match status" value="1"/>
</dbReference>
<dbReference type="EMBL" id="JAVRRL010000075">
    <property type="protein sequence ID" value="KAK5108914.1"/>
    <property type="molecule type" value="Genomic_DNA"/>
</dbReference>
<feature type="compositionally biased region" description="Polar residues" evidence="2">
    <location>
        <begin position="122"/>
        <end position="140"/>
    </location>
</feature>
<protein>
    <recommendedName>
        <fullName evidence="3">Zn(2)-C6 fungal-type domain-containing protein</fullName>
    </recommendedName>
</protein>
<accession>A0AAN7TAC1</accession>
<dbReference type="PROSITE" id="PS00463">
    <property type="entry name" value="ZN2_CY6_FUNGAL_1"/>
    <property type="match status" value="1"/>
</dbReference>
<dbReference type="PANTHER" id="PTHR47840">
    <property type="entry name" value="ZN(II)2CYS6 TRANSCRIPTION FACTOR (EUROFUNG)-RELATED"/>
    <property type="match status" value="1"/>
</dbReference>
<feature type="domain" description="Zn(2)-C6 fungal-type" evidence="3">
    <location>
        <begin position="28"/>
        <end position="59"/>
    </location>
</feature>
<evidence type="ECO:0000256" key="2">
    <source>
        <dbReference type="SAM" id="MobiDB-lite"/>
    </source>
</evidence>
<sequence length="720" mass="79269">MIDVLHATAPMIPSDRTPVSSARKGTRSCVDCRQRKVKCIWPTQDSTTCKSCLERHQACVAQQPVPRDRRAARVTSRHRIAQLEHKVSTLFKVVQKLERQAGGPNHDLAAISTVVEHAVEPSPSSLNEDNSSESGQSEATPANAPTHLRQLFNDGSLDYAEVQNRRVLSKSNGTSDTRWSRARALLLRELPSRTEVAAIAANTGPWLDIVRNMLFASYAAESPAMVVAKWDKVQQDDANPTELAMLLITLATSVHQMQAEVLTKIYSKVEEGYEFARKASDVIETVIVMDNVLAMSLEGLEVCCWWVRLQLLSSHEKTYLVLRRVIAIAELLGLPKAAHGMTAYEAKQLAAQADLPLAQQRQAAGVALWAAIRAADRLACLLIGFPLGTRHYPFAREEPFRDGRVDPQTYLCRLADIASDIPELDDLSSQGAAPAKLCDRALQIDQQLRQLYGSVPKSWWESLGAGPSPDGFLQHFHNYVIVRTHMKLALQDEASSQFAYSELVCMDACRELARRYTIFRRYLPSGFFASRVLDLQALTVAIVLLKKQHQAGSPWQAGFQDDATLVLLDDLLKTMDIGASLPGGRVAQQAAYAIRAIATLLQDKASSDNRSLSLKVPLLGRIDVRRKQPLAPATSQSQTMPAAAKEYWPRLHEPGTLSAGLSPDSAGGQALAQDVSLQDQQSWSMEISALPTFFSDDALGQDPWELYGFPDISMGGFPSD</sequence>
<dbReference type="CDD" id="cd00067">
    <property type="entry name" value="GAL4"/>
    <property type="match status" value="1"/>
</dbReference>
<feature type="region of interest" description="Disordered" evidence="2">
    <location>
        <begin position="654"/>
        <end position="674"/>
    </location>
</feature>